<protein>
    <recommendedName>
        <fullName evidence="2">DUF1468 domain-containing protein</fullName>
    </recommendedName>
</protein>
<dbReference type="AlphaFoldDB" id="A0A7X2D374"/>
<keyword evidence="1" id="KW-0472">Membrane</keyword>
<feature type="transmembrane region" description="Helical" evidence="1">
    <location>
        <begin position="79"/>
        <end position="95"/>
    </location>
</feature>
<keyword evidence="4" id="KW-1185">Reference proteome</keyword>
<evidence type="ECO:0000256" key="1">
    <source>
        <dbReference type="SAM" id="Phobius"/>
    </source>
</evidence>
<keyword evidence="1" id="KW-0812">Transmembrane</keyword>
<feature type="transmembrane region" description="Helical" evidence="1">
    <location>
        <begin position="7"/>
        <end position="29"/>
    </location>
</feature>
<feature type="transmembrane region" description="Helical" evidence="1">
    <location>
        <begin position="125"/>
        <end position="146"/>
    </location>
</feature>
<keyword evidence="1" id="KW-1133">Transmembrane helix</keyword>
<dbReference type="Pfam" id="PF07331">
    <property type="entry name" value="TctB"/>
    <property type="match status" value="1"/>
</dbReference>
<dbReference type="InterPro" id="IPR009936">
    <property type="entry name" value="DUF1468"/>
</dbReference>
<dbReference type="RefSeq" id="WP_153344117.1">
    <property type="nucleotide sequence ID" value="NZ_WIVE01000031.1"/>
</dbReference>
<evidence type="ECO:0000313" key="4">
    <source>
        <dbReference type="Proteomes" id="UP000434582"/>
    </source>
</evidence>
<comment type="caution">
    <text evidence="3">The sequence shown here is derived from an EMBL/GenBank/DDBJ whole genome shotgun (WGS) entry which is preliminary data.</text>
</comment>
<gene>
    <name evidence="3" type="ORF">GHC57_11000</name>
</gene>
<sequence length="155" mass="15517">MTLPDSLLGLLVAALGGGVLVTALGWPALPGQPIGPGTAPGVLGVLLMGGGALLAVSGIRSGDRPRVRVHPGWRRPERLAAGLLATGGVLGLAAAFETVGFPLGVGVLAVALLWLSGMRHPGWSALALMGVLGLHLLMTRLLSVPLPAGPLRGVM</sequence>
<feature type="domain" description="DUF1468" evidence="2">
    <location>
        <begin position="8"/>
        <end position="147"/>
    </location>
</feature>
<feature type="transmembrane region" description="Helical" evidence="1">
    <location>
        <begin position="101"/>
        <end position="118"/>
    </location>
</feature>
<evidence type="ECO:0000313" key="3">
    <source>
        <dbReference type="EMBL" id="MQX37044.1"/>
    </source>
</evidence>
<proteinExistence type="predicted"/>
<name>A0A7X2D374_9PROT</name>
<dbReference type="EMBL" id="WIVE01000031">
    <property type="protein sequence ID" value="MQX37044.1"/>
    <property type="molecule type" value="Genomic_DNA"/>
</dbReference>
<feature type="transmembrane region" description="Helical" evidence="1">
    <location>
        <begin position="41"/>
        <end position="59"/>
    </location>
</feature>
<reference evidence="3 4" key="1">
    <citation type="submission" date="2019-10" db="EMBL/GenBank/DDBJ databases">
        <title>Draft whole-genome sequence of the purple nonsulfur photosynthetic bacterium Roseospira navarrensis DSM 15114.</title>
        <authorList>
            <person name="Kyndt J.A."/>
            <person name="Meyer T.E."/>
        </authorList>
    </citation>
    <scope>NUCLEOTIDE SEQUENCE [LARGE SCALE GENOMIC DNA]</scope>
    <source>
        <strain evidence="3 4">DSM 15114</strain>
    </source>
</reference>
<organism evidence="3 4">
    <name type="scientific">Roseospira navarrensis</name>
    <dbReference type="NCBI Taxonomy" id="140058"/>
    <lineage>
        <taxon>Bacteria</taxon>
        <taxon>Pseudomonadati</taxon>
        <taxon>Pseudomonadota</taxon>
        <taxon>Alphaproteobacteria</taxon>
        <taxon>Rhodospirillales</taxon>
        <taxon>Rhodospirillaceae</taxon>
        <taxon>Roseospira</taxon>
    </lineage>
</organism>
<dbReference type="Proteomes" id="UP000434582">
    <property type="component" value="Unassembled WGS sequence"/>
</dbReference>
<accession>A0A7X2D374</accession>
<evidence type="ECO:0000259" key="2">
    <source>
        <dbReference type="Pfam" id="PF07331"/>
    </source>
</evidence>